<feature type="domain" description="Integrase core" evidence="1">
    <location>
        <begin position="95"/>
        <end position="121"/>
    </location>
</feature>
<comment type="caution">
    <text evidence="2">The sequence shown here is derived from an EMBL/GenBank/DDBJ whole genome shotgun (WGS) entry which is preliminary data.</text>
</comment>
<dbReference type="Pfam" id="PF24764">
    <property type="entry name" value="rva_4"/>
    <property type="match status" value="1"/>
</dbReference>
<dbReference type="PANTHER" id="PTHR46791">
    <property type="entry name" value="EXPRESSED PROTEIN"/>
    <property type="match status" value="1"/>
</dbReference>
<accession>A0ABD0W7W6</accession>
<organism evidence="2 3">
    <name type="scientific">Umbra pygmaea</name>
    <name type="common">Eastern mudminnow</name>
    <dbReference type="NCBI Taxonomy" id="75934"/>
    <lineage>
        <taxon>Eukaryota</taxon>
        <taxon>Metazoa</taxon>
        <taxon>Chordata</taxon>
        <taxon>Craniata</taxon>
        <taxon>Vertebrata</taxon>
        <taxon>Euteleostomi</taxon>
        <taxon>Actinopterygii</taxon>
        <taxon>Neopterygii</taxon>
        <taxon>Teleostei</taxon>
        <taxon>Protacanthopterygii</taxon>
        <taxon>Esociformes</taxon>
        <taxon>Umbridae</taxon>
        <taxon>Umbra</taxon>
    </lineage>
</organism>
<evidence type="ECO:0000313" key="3">
    <source>
        <dbReference type="Proteomes" id="UP001557470"/>
    </source>
</evidence>
<keyword evidence="3" id="KW-1185">Reference proteome</keyword>
<name>A0ABD0W7W6_UMBPY</name>
<dbReference type="InterPro" id="IPR058913">
    <property type="entry name" value="Integrase_dom_put"/>
</dbReference>
<dbReference type="AlphaFoldDB" id="A0ABD0W7W6"/>
<reference evidence="2 3" key="1">
    <citation type="submission" date="2024-06" db="EMBL/GenBank/DDBJ databases">
        <authorList>
            <person name="Pan Q."/>
            <person name="Wen M."/>
            <person name="Jouanno E."/>
            <person name="Zahm M."/>
            <person name="Klopp C."/>
            <person name="Cabau C."/>
            <person name="Louis A."/>
            <person name="Berthelot C."/>
            <person name="Parey E."/>
            <person name="Roest Crollius H."/>
            <person name="Montfort J."/>
            <person name="Robinson-Rechavi M."/>
            <person name="Bouchez O."/>
            <person name="Lampietro C."/>
            <person name="Lopez Roques C."/>
            <person name="Donnadieu C."/>
            <person name="Postlethwait J."/>
            <person name="Bobe J."/>
            <person name="Verreycken H."/>
            <person name="Guiguen Y."/>
        </authorList>
    </citation>
    <scope>NUCLEOTIDE SEQUENCE [LARGE SCALE GENOMIC DNA]</scope>
    <source>
        <strain evidence="2">Up_M1</strain>
        <tissue evidence="2">Testis</tissue>
    </source>
</reference>
<gene>
    <name evidence="2" type="ORF">UPYG_G00300430</name>
</gene>
<dbReference type="Proteomes" id="UP001557470">
    <property type="component" value="Unassembled WGS sequence"/>
</dbReference>
<proteinExistence type="predicted"/>
<evidence type="ECO:0000259" key="1">
    <source>
        <dbReference type="Pfam" id="PF24764"/>
    </source>
</evidence>
<dbReference type="PANTHER" id="PTHR46791:SF9">
    <property type="entry name" value="INTEGRASE CATALYTIC DOMAIN-CONTAINING PROTEIN"/>
    <property type="match status" value="1"/>
</dbReference>
<evidence type="ECO:0000313" key="2">
    <source>
        <dbReference type="EMBL" id="KAL0966811.1"/>
    </source>
</evidence>
<sequence length="208" mass="23858">MARILGCSTSYLYKKSRMLGVSLQHRFTTVGEDELEQHIRRLHQQYPNSGSKMMQGYLRVEGIIVQRAKVREMLTRVDPIAAAQRWSNVVARRTYHVPFPNSLWHIDGHMRLIRWGFVTHAVQSVFGEDPYTEENLEAMLGRYGIQLTQLQAQADNDDLARAVIIEQPLVNLTAEQEQAVQDSLTDVTDLKLRYLTCCRMLSELGIGQ</sequence>
<protein>
    <recommendedName>
        <fullName evidence="1">Integrase core domain-containing protein</fullName>
    </recommendedName>
</protein>
<dbReference type="EMBL" id="JAGEUA010000009">
    <property type="protein sequence ID" value="KAL0966811.1"/>
    <property type="molecule type" value="Genomic_DNA"/>
</dbReference>